<dbReference type="GeneID" id="8197560"/>
<comment type="subunit">
    <text evidence="4">Binds to the 5'UTR of the OLI1 mRNA.</text>
</comment>
<sequence>MRRQLCPNQGSSYKYFVIRKHGWGLSGLRRVSSVVGSTQIDEYFLKEHTTRDANVQARPFKVAHLQKWELSDVINKSFGKPIGQVTTEVDPTTDDNVQKAVQFIRDLVTQKKYPELLQALLDIGDKMDVLKPGISVVEMSRILDNLYMLLSSRLLNEVGAYSALRLIVANHEYKQAYDMLEKIESEISKGFLVWTVDLLNTKLALFTDALPYRWSFGQESNRHLLRDKCLVSFISRSPKKLDSIENITSLLQENDITPTLETHNILLRSIAAMRNPEMLQTYIRSIWGISLNEEHKPVDIRSHFYPDLHTLKAIVESSTLNGEFMMSLDYVNHFLTSYPDMSIGRNMSFWTSLFKCAEIHSQESLVTLADGKIQVNRLFDDLWDLMNSFSRPNFSLYLQRINFLHKQGRINNLKQLLVELHAKAISTKFGFNSEAHRRSIILLTTALNKLSRKMISMGFYEQVLDLVKSFSISTAMEKESLEYVENLQEKYVVSMLRKRKAEVETMKNYNSDDDDGMW</sequence>
<proteinExistence type="inferred from homology"/>
<dbReference type="InParanoid" id="C4QVX8"/>
<comment type="subcellular location">
    <subcellularLocation>
        <location evidence="2">Mitochondrion</location>
    </subcellularLocation>
</comment>
<evidence type="ECO:0000313" key="8">
    <source>
        <dbReference type="EMBL" id="CAY67401.1"/>
    </source>
</evidence>
<gene>
    <name evidence="8" type="ordered locus">PAS_chr1-1_0043</name>
</gene>
<dbReference type="Pfam" id="PF12921">
    <property type="entry name" value="ATP13"/>
    <property type="match status" value="1"/>
</dbReference>
<dbReference type="HOGENOM" id="CLU_525907_0_0_1"/>
<dbReference type="GO" id="GO:0005739">
    <property type="term" value="C:mitochondrion"/>
    <property type="evidence" value="ECO:0007669"/>
    <property type="project" value="UniProtKB-SubCell"/>
</dbReference>
<dbReference type="STRING" id="644223.C4QVX8"/>
<comment type="similarity">
    <text evidence="3">Belongs to the AEP2 family.</text>
</comment>
<dbReference type="OrthoDB" id="10297437at2759"/>
<keyword evidence="6" id="KW-0809">Transit peptide</keyword>
<evidence type="ECO:0000256" key="7">
    <source>
        <dbReference type="ARBA" id="ARBA00023128"/>
    </source>
</evidence>
<dbReference type="InterPro" id="IPR024319">
    <property type="entry name" value="ATPase_expression_mit"/>
</dbReference>
<evidence type="ECO:0000256" key="1">
    <source>
        <dbReference type="ARBA" id="ARBA00002412"/>
    </source>
</evidence>
<evidence type="ECO:0000256" key="6">
    <source>
        <dbReference type="ARBA" id="ARBA00022946"/>
    </source>
</evidence>
<evidence type="ECO:0000256" key="2">
    <source>
        <dbReference type="ARBA" id="ARBA00004173"/>
    </source>
</evidence>
<dbReference type="eggNOG" id="ENOG502SDKY">
    <property type="taxonomic scope" value="Eukaryota"/>
</dbReference>
<protein>
    <recommendedName>
        <fullName evidence="5">ATPase expression protein 2, mitochondrial</fullName>
    </recommendedName>
</protein>
<comment type="function">
    <text evidence="1">Required for translation of the mitochondrial OLI1 transcript coding for the mitochondrial ATP synthase subunit 9.</text>
</comment>
<keyword evidence="7" id="KW-0496">Mitochondrion</keyword>
<evidence type="ECO:0000313" key="9">
    <source>
        <dbReference type="Proteomes" id="UP000000314"/>
    </source>
</evidence>
<evidence type="ECO:0000256" key="4">
    <source>
        <dbReference type="ARBA" id="ARBA00011657"/>
    </source>
</evidence>
<evidence type="ECO:0000256" key="3">
    <source>
        <dbReference type="ARBA" id="ARBA00009790"/>
    </source>
</evidence>
<dbReference type="OMA" id="WRINRYH"/>
<evidence type="ECO:0000256" key="5">
    <source>
        <dbReference type="ARBA" id="ARBA00019258"/>
    </source>
</evidence>
<dbReference type="KEGG" id="ppa:PAS_chr1-1_0043"/>
<reference evidence="8 9" key="1">
    <citation type="journal article" date="2009" name="Nat. Biotechnol.">
        <title>Genome sequence of the recombinant protein production host Pichia pastoris.</title>
        <authorList>
            <person name="De Schutter K."/>
            <person name="Lin Y.C."/>
            <person name="Tiels P."/>
            <person name="Van Hecke A."/>
            <person name="Glinka S."/>
            <person name="Weber-Lehmann J."/>
            <person name="Rouze P."/>
            <person name="Van de Peer Y."/>
            <person name="Callewaert N."/>
        </authorList>
    </citation>
    <scope>NUCLEOTIDE SEQUENCE [LARGE SCALE GENOMIC DNA]</scope>
    <source>
        <strain evidence="9">GS115 / ATCC 20864</strain>
    </source>
</reference>
<name>C4QVX8_KOMPG</name>
<dbReference type="EMBL" id="FN392319">
    <property type="protein sequence ID" value="CAY67401.1"/>
    <property type="molecule type" value="Genomic_DNA"/>
</dbReference>
<keyword evidence="9" id="KW-1185">Reference proteome</keyword>
<dbReference type="RefSeq" id="XP_002489682.1">
    <property type="nucleotide sequence ID" value="XM_002489637.1"/>
</dbReference>
<dbReference type="AlphaFoldDB" id="C4QVX8"/>
<organism evidence="8 9">
    <name type="scientific">Komagataella phaffii (strain GS115 / ATCC 20864)</name>
    <name type="common">Yeast</name>
    <name type="synonym">Pichia pastoris</name>
    <dbReference type="NCBI Taxonomy" id="644223"/>
    <lineage>
        <taxon>Eukaryota</taxon>
        <taxon>Fungi</taxon>
        <taxon>Dikarya</taxon>
        <taxon>Ascomycota</taxon>
        <taxon>Saccharomycotina</taxon>
        <taxon>Pichiomycetes</taxon>
        <taxon>Pichiales</taxon>
        <taxon>Pichiaceae</taxon>
        <taxon>Komagataella</taxon>
    </lineage>
</organism>
<accession>C4QVX8</accession>
<dbReference type="Proteomes" id="UP000000314">
    <property type="component" value="Chromosome 1"/>
</dbReference>